<feature type="domain" description="CoA-binding" evidence="1">
    <location>
        <begin position="12"/>
        <end position="107"/>
    </location>
</feature>
<dbReference type="PANTHER" id="PTHR33303">
    <property type="entry name" value="CYTOPLASMIC PROTEIN-RELATED"/>
    <property type="match status" value="1"/>
</dbReference>
<dbReference type="STRING" id="156889.Mmc1_3341"/>
<reference evidence="3" key="1">
    <citation type="journal article" date="2009" name="Appl. Environ. Microbiol.">
        <title>Complete genome sequence of the chemolithoautotrophic marine magnetotactic coccus strain MC-1.</title>
        <authorList>
            <person name="Schubbe S."/>
            <person name="Williams T.J."/>
            <person name="Xie G."/>
            <person name="Kiss H.E."/>
            <person name="Brettin T.S."/>
            <person name="Martinez D."/>
            <person name="Ross C.A."/>
            <person name="Schuler D."/>
            <person name="Cox B.L."/>
            <person name="Nealson K.H."/>
            <person name="Bazylinski D.A."/>
        </authorList>
    </citation>
    <scope>NUCLEOTIDE SEQUENCE [LARGE SCALE GENOMIC DNA]</scope>
    <source>
        <strain evidence="3">ATCC BAA-1437 / JCM 17883 / MC-1</strain>
    </source>
</reference>
<dbReference type="eggNOG" id="COG1832">
    <property type="taxonomic scope" value="Bacteria"/>
</dbReference>
<proteinExistence type="predicted"/>
<evidence type="ECO:0000259" key="1">
    <source>
        <dbReference type="SMART" id="SM00881"/>
    </source>
</evidence>
<dbReference type="InterPro" id="IPR003781">
    <property type="entry name" value="CoA-bd"/>
</dbReference>
<dbReference type="SUPFAM" id="SSF51735">
    <property type="entry name" value="NAD(P)-binding Rossmann-fold domains"/>
    <property type="match status" value="1"/>
</dbReference>
<dbReference type="Pfam" id="PF13380">
    <property type="entry name" value="CoA_binding_2"/>
    <property type="match status" value="1"/>
</dbReference>
<dbReference type="AlphaFoldDB" id="A0LCY4"/>
<dbReference type="HOGENOM" id="CLU_112567_0_0_5"/>
<accession>A0LCY4</accession>
<dbReference type="EMBL" id="CP000471">
    <property type="protein sequence ID" value="ABK45827.1"/>
    <property type="molecule type" value="Genomic_DNA"/>
</dbReference>
<organism evidence="2 3">
    <name type="scientific">Magnetococcus marinus (strain ATCC BAA-1437 / JCM 17883 / MC-1)</name>
    <dbReference type="NCBI Taxonomy" id="156889"/>
    <lineage>
        <taxon>Bacteria</taxon>
        <taxon>Pseudomonadati</taxon>
        <taxon>Pseudomonadota</taxon>
        <taxon>Magnetococcia</taxon>
        <taxon>Magnetococcales</taxon>
        <taxon>Magnetococcaceae</taxon>
        <taxon>Magnetococcus</taxon>
    </lineage>
</organism>
<dbReference type="PANTHER" id="PTHR33303:SF2">
    <property type="entry name" value="COA-BINDING DOMAIN-CONTAINING PROTEIN"/>
    <property type="match status" value="1"/>
</dbReference>
<keyword evidence="3" id="KW-1185">Reference proteome</keyword>
<dbReference type="KEGG" id="mgm:Mmc1_3341"/>
<dbReference type="Proteomes" id="UP000002586">
    <property type="component" value="Chromosome"/>
</dbReference>
<dbReference type="RefSeq" id="WP_011714886.1">
    <property type="nucleotide sequence ID" value="NC_008576.1"/>
</dbReference>
<reference evidence="2 3" key="2">
    <citation type="journal article" date="2012" name="Int. J. Syst. Evol. Microbiol.">
        <title>Magnetococcus marinus gen. nov., sp. nov., a marine, magnetotactic bacterium that represents a novel lineage (Magnetococcaceae fam. nov.; Magnetococcales ord. nov.) at the base of the Alphaproteobacteria.</title>
        <authorList>
            <person name="Bazylinski D.A."/>
            <person name="Williams T.J."/>
            <person name="Lefevre C.T."/>
            <person name="Berg R.J."/>
            <person name="Zhang C.L."/>
            <person name="Bowser S.S."/>
            <person name="Dean A.J."/>
            <person name="Beveridge T.J."/>
        </authorList>
    </citation>
    <scope>NUCLEOTIDE SEQUENCE [LARGE SCALE GENOMIC DNA]</scope>
    <source>
        <strain evidence="3">ATCC BAA-1437 / JCM 17883 / MC-1</strain>
    </source>
</reference>
<dbReference type="Gene3D" id="3.40.50.720">
    <property type="entry name" value="NAD(P)-binding Rossmann-like Domain"/>
    <property type="match status" value="1"/>
</dbReference>
<gene>
    <name evidence="2" type="ordered locus">Mmc1_3341</name>
</gene>
<evidence type="ECO:0000313" key="3">
    <source>
        <dbReference type="Proteomes" id="UP000002586"/>
    </source>
</evidence>
<dbReference type="SMART" id="SM00881">
    <property type="entry name" value="CoA_binding"/>
    <property type="match status" value="1"/>
</dbReference>
<dbReference type="InterPro" id="IPR036291">
    <property type="entry name" value="NAD(P)-bd_dom_sf"/>
</dbReference>
<sequence length="140" mass="15296">MSLMNDDQMVEMLKVSKTIAVVGLSPKPDRASNRVAAYMQRQGYTIIPVHPGVDQVLGEKAYATLEDIPSHIQVDIVDVFRRAEQTPEVCQAAVNIGAKYVWIQLGIANADSMAICAAAGIPATQDLCLKIEHARLQHQL</sequence>
<protein>
    <submittedName>
        <fullName evidence="2">CoA-binding domain protein</fullName>
    </submittedName>
</protein>
<name>A0LCY4_MAGMM</name>
<evidence type="ECO:0000313" key="2">
    <source>
        <dbReference type="EMBL" id="ABK45827.1"/>
    </source>
</evidence>